<organism evidence="2 3">
    <name type="scientific">Mycolicibacillus koreensis</name>
    <dbReference type="NCBI Taxonomy" id="1069220"/>
    <lineage>
        <taxon>Bacteria</taxon>
        <taxon>Bacillati</taxon>
        <taxon>Actinomycetota</taxon>
        <taxon>Actinomycetes</taxon>
        <taxon>Mycobacteriales</taxon>
        <taxon>Mycobacteriaceae</taxon>
        <taxon>Mycolicibacillus</taxon>
    </lineage>
</organism>
<evidence type="ECO:0000313" key="2">
    <source>
        <dbReference type="EMBL" id="OSC28739.1"/>
    </source>
</evidence>
<dbReference type="InterPro" id="IPR038232">
    <property type="entry name" value="PknH-like_Extracell_sf"/>
</dbReference>
<protein>
    <recommendedName>
        <fullName evidence="4">Sensor domain-containing protein</fullName>
    </recommendedName>
</protein>
<keyword evidence="3" id="KW-1185">Reference proteome</keyword>
<dbReference type="PROSITE" id="PS51257">
    <property type="entry name" value="PROKAR_LIPOPROTEIN"/>
    <property type="match status" value="1"/>
</dbReference>
<name>A0AA91PBG7_9MYCO</name>
<dbReference type="Proteomes" id="UP000193577">
    <property type="component" value="Unassembled WGS sequence"/>
</dbReference>
<proteinExistence type="predicted"/>
<reference evidence="2 3" key="1">
    <citation type="submission" date="2017-04" db="EMBL/GenBank/DDBJ databases">
        <title>The new phylogeny of genus Mycobacterium.</title>
        <authorList>
            <person name="Tortoli E."/>
            <person name="Trovato A."/>
            <person name="Cirillo D.M."/>
        </authorList>
    </citation>
    <scope>NUCLEOTIDE SEQUENCE [LARGE SCALE GENOMIC DNA]</scope>
    <source>
        <strain evidence="2 3">KCTC 19819</strain>
    </source>
</reference>
<evidence type="ECO:0008006" key="4">
    <source>
        <dbReference type="Google" id="ProtNLM"/>
    </source>
</evidence>
<dbReference type="AlphaFoldDB" id="A0AA91PBG7"/>
<dbReference type="Gene3D" id="3.40.1000.70">
    <property type="entry name" value="PknH-like extracellular domain"/>
    <property type="match status" value="1"/>
</dbReference>
<dbReference type="RefSeq" id="WP_085305338.1">
    <property type="nucleotide sequence ID" value="NZ_AP022594.1"/>
</dbReference>
<evidence type="ECO:0000313" key="3">
    <source>
        <dbReference type="Proteomes" id="UP000193577"/>
    </source>
</evidence>
<evidence type="ECO:0000256" key="1">
    <source>
        <dbReference type="SAM" id="MobiDB-lite"/>
    </source>
</evidence>
<comment type="caution">
    <text evidence="2">The sequence shown here is derived from an EMBL/GenBank/DDBJ whole genome shotgun (WGS) entry which is preliminary data.</text>
</comment>
<feature type="region of interest" description="Disordered" evidence="1">
    <location>
        <begin position="69"/>
        <end position="94"/>
    </location>
</feature>
<dbReference type="EMBL" id="NCXO01000054">
    <property type="protein sequence ID" value="OSC28739.1"/>
    <property type="molecule type" value="Genomic_DNA"/>
</dbReference>
<sequence length="219" mass="23476">MVGRANRMDGVWMRFLTTFGTAIILAACTTKIESPSYGDTPAPPGPGQPVAATELDALTVPIEQVTINGQPWDTLHGDGVATQPRPDQSDPDCRLPEIGPETLAFREVRYSDVGNTYVLQRIGIYSDRAKATEGFQPVLDAVNSCENPDRMIDSATSESAAWHEKGFSAVSGPDAMLYATTARAVKNVVFEVTVGHREDGPQIATSVADQITANVNQVV</sequence>
<accession>A0AA91PBG7</accession>
<gene>
    <name evidence="2" type="ORF">B8W67_17575</name>
</gene>